<gene>
    <name evidence="3" type="ORF">SAMN06264365_105399</name>
</gene>
<name>A0A238Z4H1_9ACTN</name>
<dbReference type="RefSeq" id="WP_089294063.1">
    <property type="nucleotide sequence ID" value="NZ_BOMU01000035.1"/>
</dbReference>
<sequence>MILLLPADVLHPRRVDEHFAAEEQAARALGWSVALVDHDALAATGTLAGSVTRAPGGEVALYRGWMLSSRAYAGLATALATRDIRLYTDAERYRRAHELPGWYAALSDFTPASTWTTGTDRTDFDAARSALGSGPAVVRDYSKSMKHYWHEATYIPDLTDAAGAWAVAQRMLELRGDDLTGGFVLRRYEPFVGPEVRTWWVNGTCRLVTAHPDTPHEPLPQDLDLTPLRPAVATLNLSFVTIDLTRRSDGAWRIVELGDGQVSDRPTTTPPEDLISALTQP</sequence>
<organism evidence="3 4">
    <name type="scientific">Actinoplanes regularis</name>
    <dbReference type="NCBI Taxonomy" id="52697"/>
    <lineage>
        <taxon>Bacteria</taxon>
        <taxon>Bacillati</taxon>
        <taxon>Actinomycetota</taxon>
        <taxon>Actinomycetes</taxon>
        <taxon>Micromonosporales</taxon>
        <taxon>Micromonosporaceae</taxon>
        <taxon>Actinoplanes</taxon>
    </lineage>
</organism>
<evidence type="ECO:0000313" key="4">
    <source>
        <dbReference type="Proteomes" id="UP000198415"/>
    </source>
</evidence>
<dbReference type="Proteomes" id="UP000198415">
    <property type="component" value="Unassembled WGS sequence"/>
</dbReference>
<dbReference type="OrthoDB" id="5355744at2"/>
<evidence type="ECO:0000256" key="1">
    <source>
        <dbReference type="SAM" id="MobiDB-lite"/>
    </source>
</evidence>
<dbReference type="EMBL" id="FZNR01000005">
    <property type="protein sequence ID" value="SNR77811.1"/>
    <property type="molecule type" value="Genomic_DNA"/>
</dbReference>
<evidence type="ECO:0000313" key="3">
    <source>
        <dbReference type="EMBL" id="SNR77811.1"/>
    </source>
</evidence>
<proteinExistence type="predicted"/>
<evidence type="ECO:0000259" key="2">
    <source>
        <dbReference type="Pfam" id="PF14243"/>
    </source>
</evidence>
<reference evidence="3 4" key="1">
    <citation type="submission" date="2017-06" db="EMBL/GenBank/DDBJ databases">
        <authorList>
            <person name="Kim H.J."/>
            <person name="Triplett B.A."/>
        </authorList>
    </citation>
    <scope>NUCLEOTIDE SEQUENCE [LARGE SCALE GENOMIC DNA]</scope>
    <source>
        <strain evidence="3 4">DSM 43151</strain>
    </source>
</reference>
<feature type="domain" description="ATP-grasp" evidence="2">
    <location>
        <begin position="131"/>
        <end position="278"/>
    </location>
</feature>
<keyword evidence="4" id="KW-1185">Reference proteome</keyword>
<dbReference type="InterPro" id="IPR025643">
    <property type="entry name" value="R2K_3"/>
</dbReference>
<protein>
    <recommendedName>
        <fullName evidence="2">ATP-grasp domain-containing protein</fullName>
    </recommendedName>
</protein>
<feature type="region of interest" description="Disordered" evidence="1">
    <location>
        <begin position="261"/>
        <end position="281"/>
    </location>
</feature>
<dbReference type="Pfam" id="PF14243">
    <property type="entry name" value="R2K_3"/>
    <property type="match status" value="1"/>
</dbReference>
<dbReference type="AlphaFoldDB" id="A0A238Z4H1"/>
<accession>A0A238Z4H1</accession>